<dbReference type="GO" id="GO:0016887">
    <property type="term" value="F:ATP hydrolysis activity"/>
    <property type="evidence" value="ECO:0007669"/>
    <property type="project" value="InterPro"/>
</dbReference>
<evidence type="ECO:0000256" key="6">
    <source>
        <dbReference type="SAM" id="Phobius"/>
    </source>
</evidence>
<dbReference type="PANTHER" id="PTHR43394:SF1">
    <property type="entry name" value="ATP-BINDING CASSETTE SUB-FAMILY B MEMBER 10, MITOCHONDRIAL"/>
    <property type="match status" value="1"/>
</dbReference>
<dbReference type="SUPFAM" id="SSF52540">
    <property type="entry name" value="P-loop containing nucleoside triphosphate hydrolases"/>
    <property type="match status" value="1"/>
</dbReference>
<evidence type="ECO:0000256" key="5">
    <source>
        <dbReference type="SAM" id="MobiDB-lite"/>
    </source>
</evidence>
<keyword evidence="2 6" id="KW-0812">Transmembrane</keyword>
<feature type="transmembrane region" description="Helical" evidence="6">
    <location>
        <begin position="166"/>
        <end position="183"/>
    </location>
</feature>
<dbReference type="CDD" id="cd07346">
    <property type="entry name" value="ABC_6TM_exporters"/>
    <property type="match status" value="1"/>
</dbReference>
<dbReference type="EMBL" id="OBQK01000005">
    <property type="protein sequence ID" value="SOC55389.1"/>
    <property type="molecule type" value="Genomic_DNA"/>
</dbReference>
<keyword evidence="10" id="KW-1185">Reference proteome</keyword>
<dbReference type="InterPro" id="IPR039421">
    <property type="entry name" value="Type_1_exporter"/>
</dbReference>
<organism evidence="9 10">
    <name type="scientific">Ornithinimicrobium cerasi</name>
    <dbReference type="NCBI Taxonomy" id="2248773"/>
    <lineage>
        <taxon>Bacteria</taxon>
        <taxon>Bacillati</taxon>
        <taxon>Actinomycetota</taxon>
        <taxon>Actinomycetes</taxon>
        <taxon>Micrococcales</taxon>
        <taxon>Ornithinimicrobiaceae</taxon>
        <taxon>Ornithinimicrobium</taxon>
    </lineage>
</organism>
<feature type="transmembrane region" description="Helical" evidence="6">
    <location>
        <begin position="85"/>
        <end position="106"/>
    </location>
</feature>
<dbReference type="PROSITE" id="PS50893">
    <property type="entry name" value="ABC_TRANSPORTER_2"/>
    <property type="match status" value="1"/>
</dbReference>
<comment type="subcellular location">
    <subcellularLocation>
        <location evidence="1">Cell membrane</location>
        <topology evidence="1">Multi-pass membrane protein</topology>
    </subcellularLocation>
</comment>
<evidence type="ECO:0000256" key="3">
    <source>
        <dbReference type="ARBA" id="ARBA00022989"/>
    </source>
</evidence>
<evidence type="ECO:0000313" key="10">
    <source>
        <dbReference type="Proteomes" id="UP000219688"/>
    </source>
</evidence>
<name>A0A285VMU5_9MICO</name>
<dbReference type="InterPro" id="IPR027417">
    <property type="entry name" value="P-loop_NTPase"/>
</dbReference>
<evidence type="ECO:0000256" key="2">
    <source>
        <dbReference type="ARBA" id="ARBA00022692"/>
    </source>
</evidence>
<sequence length="689" mass="73777">MFTLTLEDAMRDFPPNVTAWTPGSSATPDTRSPGRYLWWLLRQQTDLMLAACLCSLVWMLPTALTPWVFGRAIDEGIVAGDVDRTLLWCLVLLAITLVGASSGVFYHTVVVRSWLVASYGQTGLVTNKTTRMGHVLTRRAPTGEVLSVNGSDGEQFGHFVEIVSRLVGNVIAYAVVALIVLNISVPLGLVVLLVAPLLVLVSTVLLRPLSAAQTRERSRDSELTSMATDIVAGLRILRGIGGERIFGDNYAAQSQRVRRAGVQAGGWAAFVEAVGVLLSGLFVVALMVLGVRAVGRGELQIGQLVTFLGYALFLVQPIRVVFEAAQQITRSFVAARKTIGVLGTPDPWPARPPSPLDPADDMVDEESGLRVRPGRLTMVVSALPDDSAALADRLGRYLPGSDTLSAEEDDEVSGRAARRARRERELARARLAARDEERASRPWGVRLGGVDLADVSLEAVRRTVLVSDTGAHVFAGTLQDAVDPHHRLTREQAESALHAAAAEDVFDIVPGGWQGVLDERGRGLSGGQRQRLVLTRALAADAPVLVLVEPTSAVDAHTEARIAERLPEHRQGRTTVVMTASPLLLHHADEVVLLEDGRVVAVGTHDELVATHEGYRRTVLRGGDTDAAVPAEAGTTSAPPVGTTTEVSGAAPAAPGLPVHGGPDTWEVPVPTDQPHVIPEHHPEEVTHR</sequence>
<dbReference type="SUPFAM" id="SSF90123">
    <property type="entry name" value="ABC transporter transmembrane region"/>
    <property type="match status" value="1"/>
</dbReference>
<keyword evidence="3 6" id="KW-1133">Transmembrane helix</keyword>
<protein>
    <submittedName>
        <fullName evidence="9">ABC-type multidrug transport system, ATPase and permease component</fullName>
    </submittedName>
</protein>
<feature type="domain" description="ABC transmembrane type-1" evidence="8">
    <location>
        <begin position="49"/>
        <end position="330"/>
    </location>
</feature>
<feature type="compositionally biased region" description="Polar residues" evidence="5">
    <location>
        <begin position="634"/>
        <end position="647"/>
    </location>
</feature>
<evidence type="ECO:0000256" key="4">
    <source>
        <dbReference type="ARBA" id="ARBA00023136"/>
    </source>
</evidence>
<feature type="region of interest" description="Disordered" evidence="5">
    <location>
        <begin position="627"/>
        <end position="651"/>
    </location>
</feature>
<reference evidence="10" key="1">
    <citation type="submission" date="2017-08" db="EMBL/GenBank/DDBJ databases">
        <authorList>
            <person name="Varghese N."/>
            <person name="Submissions S."/>
        </authorList>
    </citation>
    <scope>NUCLEOTIDE SEQUENCE [LARGE SCALE GENOMIC DNA]</scope>
    <source>
        <strain evidence="10">USBA17B2</strain>
    </source>
</reference>
<dbReference type="STRING" id="1122622.GCA_000421185_00632"/>
<dbReference type="GO" id="GO:0005886">
    <property type="term" value="C:plasma membrane"/>
    <property type="evidence" value="ECO:0007669"/>
    <property type="project" value="UniProtKB-SubCell"/>
</dbReference>
<dbReference type="AlphaFoldDB" id="A0A285VMU5"/>
<feature type="transmembrane region" description="Helical" evidence="6">
    <location>
        <begin position="189"/>
        <end position="209"/>
    </location>
</feature>
<evidence type="ECO:0000256" key="1">
    <source>
        <dbReference type="ARBA" id="ARBA00004651"/>
    </source>
</evidence>
<dbReference type="Proteomes" id="UP000219688">
    <property type="component" value="Unassembled WGS sequence"/>
</dbReference>
<dbReference type="InterPro" id="IPR011527">
    <property type="entry name" value="ABC1_TM_dom"/>
</dbReference>
<dbReference type="PROSITE" id="PS50929">
    <property type="entry name" value="ABC_TM1F"/>
    <property type="match status" value="1"/>
</dbReference>
<dbReference type="Gene3D" id="1.20.1560.10">
    <property type="entry name" value="ABC transporter type 1, transmembrane domain"/>
    <property type="match status" value="1"/>
</dbReference>
<dbReference type="GO" id="GO:0015421">
    <property type="term" value="F:ABC-type oligopeptide transporter activity"/>
    <property type="evidence" value="ECO:0007669"/>
    <property type="project" value="TreeGrafter"/>
</dbReference>
<feature type="transmembrane region" description="Helical" evidence="6">
    <location>
        <begin position="47"/>
        <end position="69"/>
    </location>
</feature>
<dbReference type="Gene3D" id="3.40.50.300">
    <property type="entry name" value="P-loop containing nucleotide triphosphate hydrolases"/>
    <property type="match status" value="1"/>
</dbReference>
<evidence type="ECO:0000313" key="9">
    <source>
        <dbReference type="EMBL" id="SOC55389.1"/>
    </source>
</evidence>
<evidence type="ECO:0000259" key="8">
    <source>
        <dbReference type="PROSITE" id="PS50929"/>
    </source>
</evidence>
<feature type="transmembrane region" description="Helical" evidence="6">
    <location>
        <begin position="264"/>
        <end position="289"/>
    </location>
</feature>
<dbReference type="InterPro" id="IPR003439">
    <property type="entry name" value="ABC_transporter-like_ATP-bd"/>
</dbReference>
<proteinExistence type="predicted"/>
<feature type="domain" description="ABC transporter" evidence="7">
    <location>
        <begin position="342"/>
        <end position="621"/>
    </location>
</feature>
<dbReference type="Pfam" id="PF00664">
    <property type="entry name" value="ABC_membrane"/>
    <property type="match status" value="1"/>
</dbReference>
<dbReference type="PANTHER" id="PTHR43394">
    <property type="entry name" value="ATP-DEPENDENT PERMEASE MDL1, MITOCHONDRIAL"/>
    <property type="match status" value="1"/>
</dbReference>
<keyword evidence="4 6" id="KW-0472">Membrane</keyword>
<accession>A0A285VMU5</accession>
<gene>
    <name evidence="9" type="ORF">SAMN05421879_10559</name>
</gene>
<dbReference type="Pfam" id="PF00005">
    <property type="entry name" value="ABC_tran"/>
    <property type="match status" value="1"/>
</dbReference>
<dbReference type="InterPro" id="IPR036640">
    <property type="entry name" value="ABC1_TM_sf"/>
</dbReference>
<dbReference type="GO" id="GO:0005524">
    <property type="term" value="F:ATP binding"/>
    <property type="evidence" value="ECO:0007669"/>
    <property type="project" value="InterPro"/>
</dbReference>
<evidence type="ECO:0000259" key="7">
    <source>
        <dbReference type="PROSITE" id="PS50893"/>
    </source>
</evidence>